<evidence type="ECO:0008006" key="8">
    <source>
        <dbReference type="Google" id="ProtNLM"/>
    </source>
</evidence>
<dbReference type="GO" id="GO:0016020">
    <property type="term" value="C:membrane"/>
    <property type="evidence" value="ECO:0007669"/>
    <property type="project" value="UniProtKB-SubCell"/>
</dbReference>
<dbReference type="PANTHER" id="PTHR43461">
    <property type="entry name" value="TRANSMEMBRANE PROTEIN 256"/>
    <property type="match status" value="1"/>
</dbReference>
<feature type="transmembrane region" description="Helical" evidence="6">
    <location>
        <begin position="150"/>
        <end position="168"/>
    </location>
</feature>
<sequence length="170" mass="18820">MDFIYTTNNIEELFLTSYEYAKGFGSLVFKPIEHLVTKEPPPPPSIIMPQTPLWKLACDSGYFVKLAGIMGAAAVALGAYGAHGHLPHDDKIDLKDVFDRANKYHFIHSLALLGVPLCRYPKISGTFFVLGMFMFSGSCYYLALTGDRSYNRITPVGGICFIIGWLAMAL</sequence>
<comment type="similarity">
    <text evidence="2">Belongs to the TMEM256 family.</text>
</comment>
<evidence type="ECO:0000256" key="4">
    <source>
        <dbReference type="ARBA" id="ARBA00022989"/>
    </source>
</evidence>
<dbReference type="AlphaFoldDB" id="A0A1B6CVM9"/>
<keyword evidence="5 6" id="KW-0472">Membrane</keyword>
<keyword evidence="3 6" id="KW-0812">Transmembrane</keyword>
<organism evidence="7">
    <name type="scientific">Clastoptera arizonana</name>
    <name type="common">Arizona spittle bug</name>
    <dbReference type="NCBI Taxonomy" id="38151"/>
    <lineage>
        <taxon>Eukaryota</taxon>
        <taxon>Metazoa</taxon>
        <taxon>Ecdysozoa</taxon>
        <taxon>Arthropoda</taxon>
        <taxon>Hexapoda</taxon>
        <taxon>Insecta</taxon>
        <taxon>Pterygota</taxon>
        <taxon>Neoptera</taxon>
        <taxon>Paraneoptera</taxon>
        <taxon>Hemiptera</taxon>
        <taxon>Auchenorrhyncha</taxon>
        <taxon>Cercopoidea</taxon>
        <taxon>Clastopteridae</taxon>
        <taxon>Clastoptera</taxon>
    </lineage>
</organism>
<feature type="transmembrane region" description="Helical" evidence="6">
    <location>
        <begin position="127"/>
        <end position="144"/>
    </location>
</feature>
<feature type="transmembrane region" description="Helical" evidence="6">
    <location>
        <begin position="62"/>
        <end position="83"/>
    </location>
</feature>
<evidence type="ECO:0000313" key="7">
    <source>
        <dbReference type="EMBL" id="JAS17556.1"/>
    </source>
</evidence>
<dbReference type="EMBL" id="GEDC01019742">
    <property type="protein sequence ID" value="JAS17556.1"/>
    <property type="molecule type" value="Transcribed_RNA"/>
</dbReference>
<gene>
    <name evidence="7" type="ORF">g.3288</name>
</gene>
<name>A0A1B6CVM9_9HEMI</name>
<reference evidence="7" key="1">
    <citation type="submission" date="2015-12" db="EMBL/GenBank/DDBJ databases">
        <title>De novo transcriptome assembly of four potential Pierce s Disease insect vectors from Arizona vineyards.</title>
        <authorList>
            <person name="Tassone E.E."/>
        </authorList>
    </citation>
    <scope>NUCLEOTIDE SEQUENCE</scope>
</reference>
<evidence type="ECO:0000256" key="2">
    <source>
        <dbReference type="ARBA" id="ARBA00006208"/>
    </source>
</evidence>
<evidence type="ECO:0000256" key="3">
    <source>
        <dbReference type="ARBA" id="ARBA00022692"/>
    </source>
</evidence>
<dbReference type="PANTHER" id="PTHR43461:SF1">
    <property type="entry name" value="TRANSMEMBRANE PROTEIN 256"/>
    <property type="match status" value="1"/>
</dbReference>
<protein>
    <recommendedName>
        <fullName evidence="8">DUF423 domain-containing protein</fullName>
    </recommendedName>
</protein>
<proteinExistence type="inferred from homology"/>
<comment type="subcellular location">
    <subcellularLocation>
        <location evidence="1">Membrane</location>
        <topology evidence="1">Multi-pass membrane protein</topology>
    </subcellularLocation>
</comment>
<dbReference type="Pfam" id="PF04241">
    <property type="entry name" value="DUF423"/>
    <property type="match status" value="1"/>
</dbReference>
<dbReference type="InterPro" id="IPR006696">
    <property type="entry name" value="DUF423"/>
</dbReference>
<accession>A0A1B6CVM9</accession>
<evidence type="ECO:0000256" key="6">
    <source>
        <dbReference type="SAM" id="Phobius"/>
    </source>
</evidence>
<evidence type="ECO:0000256" key="1">
    <source>
        <dbReference type="ARBA" id="ARBA00004141"/>
    </source>
</evidence>
<keyword evidence="4 6" id="KW-1133">Transmembrane helix</keyword>
<evidence type="ECO:0000256" key="5">
    <source>
        <dbReference type="ARBA" id="ARBA00023136"/>
    </source>
</evidence>